<keyword evidence="7" id="KW-0460">Magnesium</keyword>
<sequence length="551" mass="59386">MSPFLLFTLITAFVSALLFVPVVRFLAIRINLVDQPDAERKLHSRPIALAGGVAVFASMLVAMVFTLGYQNGWSLSGISELFTYRWKVLLGSSCAILLLGLIDDAFTLRGRQKLLAQCLIAMVIVGSGSVMKQIGILGYDLPLGVFAIPISVLWLLIAINALNLLDGADGMATTVGMFVTGSLAIMGMINGGLSLNSIAAFALCGALAGFLVFNRPPATIFLGDAGSMMIGLIVGVLAMWCSLKGTTVVAAAPIAILILPLFDSTAAIMRRWLTGRSIYATDRGHLHHLLNDRFGRAGTLWVVAAACSISSAAAIASIAWGYDLMTPVGALVVLAILVGTRTFGYSECRLLAGRVRHLVKSFLVRPHVCDVEKHERSLKMQGDGPWQEIWEPLIDFALKEELASVKIDVNMAWLHQSYHATWRSVRLPEKAFQNVVRIPLFASRGSGDRFERVPIGRLEVIAASTDSALERLRDFLDHAGELQTQIEGVVARLEAAAAELKRIAAVESAVKADAKVSQKNASKQRAASPKSASQEAELFELSDSETASQSR</sequence>
<feature type="transmembrane region" description="Helical" evidence="9">
    <location>
        <begin position="195"/>
        <end position="213"/>
    </location>
</feature>
<dbReference type="EMBL" id="SJPM01000026">
    <property type="protein sequence ID" value="TWT87812.1"/>
    <property type="molecule type" value="Genomic_DNA"/>
</dbReference>
<dbReference type="Proteomes" id="UP000316213">
    <property type="component" value="Unassembled WGS sequence"/>
</dbReference>
<proteinExistence type="predicted"/>
<reference evidence="10 11" key="1">
    <citation type="submission" date="2019-02" db="EMBL/GenBank/DDBJ databases">
        <title>Deep-cultivation of Planctomycetes and their phenomic and genomic characterization uncovers novel biology.</title>
        <authorList>
            <person name="Wiegand S."/>
            <person name="Jogler M."/>
            <person name="Boedeker C."/>
            <person name="Pinto D."/>
            <person name="Vollmers J."/>
            <person name="Rivas-Marin E."/>
            <person name="Kohn T."/>
            <person name="Peeters S.H."/>
            <person name="Heuer A."/>
            <person name="Rast P."/>
            <person name="Oberbeckmann S."/>
            <person name="Bunk B."/>
            <person name="Jeske O."/>
            <person name="Meyerdierks A."/>
            <person name="Storesund J.E."/>
            <person name="Kallscheuer N."/>
            <person name="Luecker S."/>
            <person name="Lage O.M."/>
            <person name="Pohl T."/>
            <person name="Merkel B.J."/>
            <person name="Hornburger P."/>
            <person name="Mueller R.-W."/>
            <person name="Bruemmer F."/>
            <person name="Labrenz M."/>
            <person name="Spormann A.M."/>
            <person name="Op Den Camp H."/>
            <person name="Overmann J."/>
            <person name="Amann R."/>
            <person name="Jetten M.S.M."/>
            <person name="Mascher T."/>
            <person name="Medema M.H."/>
            <person name="Devos D.P."/>
            <person name="Kaster A.-K."/>
            <person name="Ovreas L."/>
            <person name="Rohde M."/>
            <person name="Galperin M.Y."/>
            <person name="Jogler C."/>
        </authorList>
    </citation>
    <scope>NUCLEOTIDE SEQUENCE [LARGE SCALE GENOMIC DNA]</scope>
    <source>
        <strain evidence="10 11">Pla100</strain>
    </source>
</reference>
<protein>
    <submittedName>
        <fullName evidence="10">WecA-like glycosyltransferase</fullName>
        <ecNumber evidence="10">2.7.8.33</ecNumber>
    </submittedName>
</protein>
<feature type="transmembrane region" description="Helical" evidence="9">
    <location>
        <begin position="328"/>
        <end position="346"/>
    </location>
</feature>
<dbReference type="AlphaFoldDB" id="A0A5C5ZKA6"/>
<keyword evidence="2" id="KW-1003">Cell membrane</keyword>
<feature type="transmembrane region" description="Helical" evidence="9">
    <location>
        <begin position="114"/>
        <end position="131"/>
    </location>
</feature>
<dbReference type="GO" id="GO:0005886">
    <property type="term" value="C:plasma membrane"/>
    <property type="evidence" value="ECO:0007669"/>
    <property type="project" value="UniProtKB-SubCell"/>
</dbReference>
<comment type="cofactor">
    <cofactor evidence="7">
        <name>Mg(2+)</name>
        <dbReference type="ChEBI" id="CHEBI:18420"/>
    </cofactor>
</comment>
<dbReference type="PANTHER" id="PTHR22926">
    <property type="entry name" value="PHOSPHO-N-ACETYLMURAMOYL-PENTAPEPTIDE-TRANSFERASE"/>
    <property type="match status" value="1"/>
</dbReference>
<evidence type="ECO:0000256" key="9">
    <source>
        <dbReference type="SAM" id="Phobius"/>
    </source>
</evidence>
<feature type="transmembrane region" description="Helical" evidence="9">
    <location>
        <begin position="47"/>
        <end position="69"/>
    </location>
</feature>
<evidence type="ECO:0000256" key="1">
    <source>
        <dbReference type="ARBA" id="ARBA00004651"/>
    </source>
</evidence>
<dbReference type="Pfam" id="PF00953">
    <property type="entry name" value="Glycos_transf_4"/>
    <property type="match status" value="1"/>
</dbReference>
<feature type="transmembrane region" description="Helical" evidence="9">
    <location>
        <begin position="6"/>
        <end position="27"/>
    </location>
</feature>
<dbReference type="GO" id="GO:0044038">
    <property type="term" value="P:cell wall macromolecule biosynthetic process"/>
    <property type="evidence" value="ECO:0007669"/>
    <property type="project" value="TreeGrafter"/>
</dbReference>
<keyword evidence="7" id="KW-0479">Metal-binding</keyword>
<evidence type="ECO:0000256" key="2">
    <source>
        <dbReference type="ARBA" id="ARBA00022475"/>
    </source>
</evidence>
<gene>
    <name evidence="10" type="ORF">Pla100_59070</name>
</gene>
<feature type="compositionally biased region" description="Polar residues" evidence="8">
    <location>
        <begin position="517"/>
        <end position="534"/>
    </location>
</feature>
<keyword evidence="6 9" id="KW-0472">Membrane</keyword>
<keyword evidence="5 9" id="KW-1133">Transmembrane helix</keyword>
<feature type="binding site" evidence="7">
    <location>
        <position position="163"/>
    </location>
    <ligand>
        <name>Mg(2+)</name>
        <dbReference type="ChEBI" id="CHEBI:18420"/>
    </ligand>
</feature>
<name>A0A5C5ZKA6_9BACT</name>
<feature type="transmembrane region" description="Helical" evidence="9">
    <location>
        <begin position="84"/>
        <end position="102"/>
    </location>
</feature>
<keyword evidence="4 9" id="KW-0812">Transmembrane</keyword>
<keyword evidence="11" id="KW-1185">Reference proteome</keyword>
<comment type="caution">
    <text evidence="10">The sequence shown here is derived from an EMBL/GenBank/DDBJ whole genome shotgun (WGS) entry which is preliminary data.</text>
</comment>
<evidence type="ECO:0000256" key="8">
    <source>
        <dbReference type="SAM" id="MobiDB-lite"/>
    </source>
</evidence>
<comment type="subcellular location">
    <subcellularLocation>
        <location evidence="1">Cell membrane</location>
        <topology evidence="1">Multi-pass membrane protein</topology>
    </subcellularLocation>
</comment>
<feature type="region of interest" description="Disordered" evidence="8">
    <location>
        <begin position="517"/>
        <end position="551"/>
    </location>
</feature>
<organism evidence="10 11">
    <name type="scientific">Neorhodopirellula pilleata</name>
    <dbReference type="NCBI Taxonomy" id="2714738"/>
    <lineage>
        <taxon>Bacteria</taxon>
        <taxon>Pseudomonadati</taxon>
        <taxon>Planctomycetota</taxon>
        <taxon>Planctomycetia</taxon>
        <taxon>Pirellulales</taxon>
        <taxon>Pirellulaceae</taxon>
        <taxon>Neorhodopirellula</taxon>
    </lineage>
</organism>
<evidence type="ECO:0000256" key="5">
    <source>
        <dbReference type="ARBA" id="ARBA00022989"/>
    </source>
</evidence>
<evidence type="ECO:0000256" key="3">
    <source>
        <dbReference type="ARBA" id="ARBA00022679"/>
    </source>
</evidence>
<dbReference type="PANTHER" id="PTHR22926:SF3">
    <property type="entry name" value="UNDECAPRENYL-PHOSPHATE ALPHA-N-ACETYLGLUCOSAMINYL 1-PHOSPHATE TRANSFERASE"/>
    <property type="match status" value="1"/>
</dbReference>
<evidence type="ECO:0000313" key="10">
    <source>
        <dbReference type="EMBL" id="TWT87812.1"/>
    </source>
</evidence>
<evidence type="ECO:0000256" key="6">
    <source>
        <dbReference type="ARBA" id="ARBA00023136"/>
    </source>
</evidence>
<feature type="binding site" evidence="7">
    <location>
        <position position="224"/>
    </location>
    <ligand>
        <name>Mg(2+)</name>
        <dbReference type="ChEBI" id="CHEBI:18420"/>
    </ligand>
</feature>
<dbReference type="CDD" id="cd06853">
    <property type="entry name" value="GT_WecA_like"/>
    <property type="match status" value="1"/>
</dbReference>
<feature type="transmembrane region" description="Helical" evidence="9">
    <location>
        <begin position="172"/>
        <end position="189"/>
    </location>
</feature>
<dbReference type="GO" id="GO:0036380">
    <property type="term" value="F:UDP-N-acetylglucosamine-undecaprenyl-phosphate N-acetylglucosaminephosphotransferase activity"/>
    <property type="evidence" value="ECO:0007669"/>
    <property type="project" value="UniProtKB-EC"/>
</dbReference>
<dbReference type="InterPro" id="IPR000715">
    <property type="entry name" value="Glycosyl_transferase_4"/>
</dbReference>
<dbReference type="GO" id="GO:0046872">
    <property type="term" value="F:metal ion binding"/>
    <property type="evidence" value="ECO:0007669"/>
    <property type="project" value="UniProtKB-KW"/>
</dbReference>
<dbReference type="EC" id="2.7.8.33" evidence="10"/>
<evidence type="ECO:0000313" key="11">
    <source>
        <dbReference type="Proteomes" id="UP000316213"/>
    </source>
</evidence>
<dbReference type="GO" id="GO:0009103">
    <property type="term" value="P:lipopolysaccharide biosynthetic process"/>
    <property type="evidence" value="ECO:0007669"/>
    <property type="project" value="TreeGrafter"/>
</dbReference>
<dbReference type="GO" id="GO:0071555">
    <property type="term" value="P:cell wall organization"/>
    <property type="evidence" value="ECO:0007669"/>
    <property type="project" value="TreeGrafter"/>
</dbReference>
<feature type="transmembrane region" description="Helical" evidence="9">
    <location>
        <begin position="143"/>
        <end position="165"/>
    </location>
</feature>
<feature type="transmembrane region" description="Helical" evidence="9">
    <location>
        <begin position="220"/>
        <end position="240"/>
    </location>
</feature>
<evidence type="ECO:0000256" key="4">
    <source>
        <dbReference type="ARBA" id="ARBA00022692"/>
    </source>
</evidence>
<feature type="transmembrane region" description="Helical" evidence="9">
    <location>
        <begin position="246"/>
        <end position="269"/>
    </location>
</feature>
<evidence type="ECO:0000256" key="7">
    <source>
        <dbReference type="PIRSR" id="PIRSR600715-1"/>
    </source>
</evidence>
<dbReference type="OrthoDB" id="9783652at2"/>
<keyword evidence="3 10" id="KW-0808">Transferase</keyword>
<accession>A0A5C5ZKA6</accession>
<feature type="transmembrane region" description="Helical" evidence="9">
    <location>
        <begin position="300"/>
        <end position="322"/>
    </location>
</feature>